<comment type="caution">
    <text evidence="2">The sequence shown here is derived from an EMBL/GenBank/DDBJ whole genome shotgun (WGS) entry which is preliminary data.</text>
</comment>
<proteinExistence type="predicted"/>
<evidence type="ECO:0000313" key="3">
    <source>
        <dbReference type="Proteomes" id="UP001519363"/>
    </source>
</evidence>
<reference evidence="2 3" key="1">
    <citation type="submission" date="2021-03" db="EMBL/GenBank/DDBJ databases">
        <title>Sequencing the genomes of 1000 actinobacteria strains.</title>
        <authorList>
            <person name="Klenk H.-P."/>
        </authorList>
    </citation>
    <scope>NUCLEOTIDE SEQUENCE [LARGE SCALE GENOMIC DNA]</scope>
    <source>
        <strain evidence="2 3">DSM 44580</strain>
    </source>
</reference>
<dbReference type="RefSeq" id="WP_143342327.1">
    <property type="nucleotide sequence ID" value="NZ_JAGIOO010000001.1"/>
</dbReference>
<name>A0ABS5AH52_9PSEU</name>
<accession>A0ABS5AH52</accession>
<feature type="transmembrane region" description="Helical" evidence="1">
    <location>
        <begin position="94"/>
        <end position="113"/>
    </location>
</feature>
<feature type="transmembrane region" description="Helical" evidence="1">
    <location>
        <begin position="70"/>
        <end position="88"/>
    </location>
</feature>
<organism evidence="2 3">
    <name type="scientific">Crossiella equi</name>
    <dbReference type="NCBI Taxonomy" id="130796"/>
    <lineage>
        <taxon>Bacteria</taxon>
        <taxon>Bacillati</taxon>
        <taxon>Actinomycetota</taxon>
        <taxon>Actinomycetes</taxon>
        <taxon>Pseudonocardiales</taxon>
        <taxon>Pseudonocardiaceae</taxon>
        <taxon>Crossiella</taxon>
    </lineage>
</organism>
<keyword evidence="3" id="KW-1185">Reference proteome</keyword>
<dbReference type="EMBL" id="JAGIOO010000001">
    <property type="protein sequence ID" value="MBP2475897.1"/>
    <property type="molecule type" value="Genomic_DNA"/>
</dbReference>
<keyword evidence="1" id="KW-0472">Membrane</keyword>
<keyword evidence="1" id="KW-1133">Transmembrane helix</keyword>
<sequence>MSADPVERVRRRARRTSGRVGRAWAFAYFLLGLQVFSLALGTHGDDALKYLALLGFSLFLYVLRHEPNLAKVAGVVVFFTGARMIALGEGAQNWLVGLAAIVGLVVALLPSWPQPEPWVRSVRAPAPDESKG</sequence>
<protein>
    <submittedName>
        <fullName evidence="2">Uncharacterized protein</fullName>
    </submittedName>
</protein>
<gene>
    <name evidence="2" type="ORF">JOF53_004769</name>
</gene>
<evidence type="ECO:0000256" key="1">
    <source>
        <dbReference type="SAM" id="Phobius"/>
    </source>
</evidence>
<dbReference type="Proteomes" id="UP001519363">
    <property type="component" value="Unassembled WGS sequence"/>
</dbReference>
<evidence type="ECO:0000313" key="2">
    <source>
        <dbReference type="EMBL" id="MBP2475897.1"/>
    </source>
</evidence>
<keyword evidence="1" id="KW-0812">Transmembrane</keyword>
<feature type="transmembrane region" description="Helical" evidence="1">
    <location>
        <begin position="21"/>
        <end position="41"/>
    </location>
</feature>